<dbReference type="Pfam" id="PF04389">
    <property type="entry name" value="Peptidase_M28"/>
    <property type="match status" value="1"/>
</dbReference>
<dbReference type="AlphaFoldDB" id="A0A0P6YQ11"/>
<organism evidence="2 3">
    <name type="scientific">Levilinea saccharolytica</name>
    <dbReference type="NCBI Taxonomy" id="229921"/>
    <lineage>
        <taxon>Bacteria</taxon>
        <taxon>Bacillati</taxon>
        <taxon>Chloroflexota</taxon>
        <taxon>Anaerolineae</taxon>
        <taxon>Anaerolineales</taxon>
        <taxon>Anaerolineaceae</taxon>
        <taxon>Levilinea</taxon>
    </lineage>
</organism>
<name>A0A0P6YQ11_9CHLR</name>
<dbReference type="PANTHER" id="PTHR12147:SF26">
    <property type="entry name" value="PEPTIDASE M28 DOMAIN-CONTAINING PROTEIN"/>
    <property type="match status" value="1"/>
</dbReference>
<dbReference type="STRING" id="229921.ADN01_06915"/>
<evidence type="ECO:0000259" key="1">
    <source>
        <dbReference type="Pfam" id="PF04389"/>
    </source>
</evidence>
<dbReference type="RefSeq" id="WP_062418580.1">
    <property type="nucleotide sequence ID" value="NZ_LGCM01000027.1"/>
</dbReference>
<gene>
    <name evidence="2" type="ORF">ADN01_06915</name>
</gene>
<proteinExistence type="predicted"/>
<feature type="domain" description="Peptidase M28" evidence="1">
    <location>
        <begin position="85"/>
        <end position="284"/>
    </location>
</feature>
<sequence>MLIALAAVVLTGLLGWLYLRNRPAALHFDGQRAYQHVETQLAFGPRTPGAPGHAALVDWLVSTLTESGWNARVQETTVQGRPVRNVVAQRGSGSRWIILGAHFDTREFADQDPDPSQRSQPVPGANDGASGVAVLLELARSLPADLDAEIWLAFFDAEDQGEIQGQNWIVGSEYFSSQLKGRPDAVVIVDMIGDADLNIHPERNSDPTLTEQIWEQAARLGYASQFPLDPKHRMIDDHIPFIRREIPAVDLIDFDYPYWHTLADTADKVSSDSLQAVGDTLWHWITDD</sequence>
<dbReference type="InterPro" id="IPR007484">
    <property type="entry name" value="Peptidase_M28"/>
</dbReference>
<dbReference type="GO" id="GO:0008235">
    <property type="term" value="F:metalloexopeptidase activity"/>
    <property type="evidence" value="ECO:0007669"/>
    <property type="project" value="InterPro"/>
</dbReference>
<reference evidence="2 3" key="1">
    <citation type="submission" date="2015-07" db="EMBL/GenBank/DDBJ databases">
        <title>Genome sequence of Levilinea saccharolytica DSM 16555.</title>
        <authorList>
            <person name="Hemp J."/>
            <person name="Ward L.M."/>
            <person name="Pace L.A."/>
            <person name="Fischer W.W."/>
        </authorList>
    </citation>
    <scope>NUCLEOTIDE SEQUENCE [LARGE SCALE GENOMIC DNA]</scope>
    <source>
        <strain evidence="2 3">KIBI-1</strain>
    </source>
</reference>
<keyword evidence="3" id="KW-1185">Reference proteome</keyword>
<dbReference type="Proteomes" id="UP000050501">
    <property type="component" value="Unassembled WGS sequence"/>
</dbReference>
<accession>A0A0P6YQ11</accession>
<dbReference type="Gene3D" id="3.40.630.10">
    <property type="entry name" value="Zn peptidases"/>
    <property type="match status" value="1"/>
</dbReference>
<evidence type="ECO:0000313" key="3">
    <source>
        <dbReference type="Proteomes" id="UP000050501"/>
    </source>
</evidence>
<comment type="caution">
    <text evidence="2">The sequence shown here is derived from an EMBL/GenBank/DDBJ whole genome shotgun (WGS) entry which is preliminary data.</text>
</comment>
<evidence type="ECO:0000313" key="2">
    <source>
        <dbReference type="EMBL" id="KPL85095.1"/>
    </source>
</evidence>
<dbReference type="GO" id="GO:0006508">
    <property type="term" value="P:proteolysis"/>
    <property type="evidence" value="ECO:0007669"/>
    <property type="project" value="InterPro"/>
</dbReference>
<dbReference type="SUPFAM" id="SSF53187">
    <property type="entry name" value="Zn-dependent exopeptidases"/>
    <property type="match status" value="1"/>
</dbReference>
<dbReference type="EMBL" id="LGCM01000027">
    <property type="protein sequence ID" value="KPL85095.1"/>
    <property type="molecule type" value="Genomic_DNA"/>
</dbReference>
<protein>
    <recommendedName>
        <fullName evidence="1">Peptidase M28 domain-containing protein</fullName>
    </recommendedName>
</protein>
<dbReference type="PANTHER" id="PTHR12147">
    <property type="entry name" value="METALLOPEPTIDASE M28 FAMILY MEMBER"/>
    <property type="match status" value="1"/>
</dbReference>
<dbReference type="InterPro" id="IPR045175">
    <property type="entry name" value="M28_fam"/>
</dbReference>